<reference evidence="1" key="1">
    <citation type="journal article" date="2019" name="Environ. Microbiol.">
        <title>Fungal ecological strategies reflected in gene transcription - a case study of two litter decomposers.</title>
        <authorList>
            <person name="Barbi F."/>
            <person name="Kohler A."/>
            <person name="Barry K."/>
            <person name="Baskaran P."/>
            <person name="Daum C."/>
            <person name="Fauchery L."/>
            <person name="Ihrmark K."/>
            <person name="Kuo A."/>
            <person name="LaButti K."/>
            <person name="Lipzen A."/>
            <person name="Morin E."/>
            <person name="Grigoriev I.V."/>
            <person name="Henrissat B."/>
            <person name="Lindahl B."/>
            <person name="Martin F."/>
        </authorList>
    </citation>
    <scope>NUCLEOTIDE SEQUENCE</scope>
    <source>
        <strain evidence="1">JB14</strain>
    </source>
</reference>
<organism evidence="1 2">
    <name type="scientific">Gymnopus androsaceus JB14</name>
    <dbReference type="NCBI Taxonomy" id="1447944"/>
    <lineage>
        <taxon>Eukaryota</taxon>
        <taxon>Fungi</taxon>
        <taxon>Dikarya</taxon>
        <taxon>Basidiomycota</taxon>
        <taxon>Agaricomycotina</taxon>
        <taxon>Agaricomycetes</taxon>
        <taxon>Agaricomycetidae</taxon>
        <taxon>Agaricales</taxon>
        <taxon>Marasmiineae</taxon>
        <taxon>Omphalotaceae</taxon>
        <taxon>Gymnopus</taxon>
    </lineage>
</organism>
<accession>A0A6A4H0U1</accession>
<dbReference type="InterPro" id="IPR014710">
    <property type="entry name" value="RmlC-like_jellyroll"/>
</dbReference>
<sequence>MSVVQAYYHDNIPGAQSLPHDSRQAVPIENLSKLGYTILSVNGPDYEEQIGPILQKLGYERTDESVLKVNLGEVPENLDLDPQHSLTQFFTRLGQQSLSDSDSDNLEALTVTAASRDVAGIVQTGGLYLDIQEPQTTSWIRVVLVPGAFFHLPAGAIRRVFLDNVNQMNATGLLFCKGPWSIDLVTWGKDAENHPKRSEYLRSIGL</sequence>
<dbReference type="AlphaFoldDB" id="A0A6A4H0U1"/>
<evidence type="ECO:0000313" key="2">
    <source>
        <dbReference type="Proteomes" id="UP000799118"/>
    </source>
</evidence>
<gene>
    <name evidence="1" type="ORF">BT96DRAFT_925321</name>
</gene>
<keyword evidence="2" id="KW-1185">Reference proteome</keyword>
<dbReference type="Gene3D" id="2.60.120.10">
    <property type="entry name" value="Jelly Rolls"/>
    <property type="match status" value="1"/>
</dbReference>
<evidence type="ECO:0000313" key="1">
    <source>
        <dbReference type="EMBL" id="KAE9391366.1"/>
    </source>
</evidence>
<name>A0A6A4H0U1_9AGAR</name>
<protein>
    <submittedName>
        <fullName evidence="1">Uncharacterized protein</fullName>
    </submittedName>
</protein>
<dbReference type="Proteomes" id="UP000799118">
    <property type="component" value="Unassembled WGS sequence"/>
</dbReference>
<dbReference type="EMBL" id="ML769626">
    <property type="protein sequence ID" value="KAE9391366.1"/>
    <property type="molecule type" value="Genomic_DNA"/>
</dbReference>
<dbReference type="OrthoDB" id="1867259at2759"/>
<proteinExistence type="predicted"/>